<proteinExistence type="predicted"/>
<accession>A0A6G3X5L2</accession>
<protein>
    <submittedName>
        <fullName evidence="1">NmrA family NAD(P)-binding protein</fullName>
    </submittedName>
</protein>
<dbReference type="Gene3D" id="3.40.50.720">
    <property type="entry name" value="NAD(P)-binding Rossmann-like Domain"/>
    <property type="match status" value="1"/>
</dbReference>
<dbReference type="SUPFAM" id="SSF51735">
    <property type="entry name" value="NAD(P)-binding Rossmann-fold domains"/>
    <property type="match status" value="1"/>
</dbReference>
<feature type="non-terminal residue" evidence="1">
    <location>
        <position position="44"/>
    </location>
</feature>
<organism evidence="1">
    <name type="scientific">Streptomyces sp. SID7499</name>
    <dbReference type="NCBI Taxonomy" id="2706086"/>
    <lineage>
        <taxon>Bacteria</taxon>
        <taxon>Bacillati</taxon>
        <taxon>Actinomycetota</taxon>
        <taxon>Actinomycetes</taxon>
        <taxon>Kitasatosporales</taxon>
        <taxon>Streptomycetaceae</taxon>
        <taxon>Streptomyces</taxon>
    </lineage>
</organism>
<reference evidence="1" key="1">
    <citation type="submission" date="2020-01" db="EMBL/GenBank/DDBJ databases">
        <title>Insect and environment-associated Actinomycetes.</title>
        <authorList>
            <person name="Currrie C."/>
            <person name="Chevrette M."/>
            <person name="Carlson C."/>
            <person name="Stubbendieck R."/>
            <person name="Wendt-Pienkowski E."/>
        </authorList>
    </citation>
    <scope>NUCLEOTIDE SEQUENCE</scope>
    <source>
        <strain evidence="1">SID7499</strain>
    </source>
</reference>
<dbReference type="EMBL" id="JAAGMN010004388">
    <property type="protein sequence ID" value="NEE12994.1"/>
    <property type="molecule type" value="Genomic_DNA"/>
</dbReference>
<dbReference type="InterPro" id="IPR036291">
    <property type="entry name" value="NAD(P)-bd_dom_sf"/>
</dbReference>
<comment type="caution">
    <text evidence="1">The sequence shown here is derived from an EMBL/GenBank/DDBJ whole genome shotgun (WGS) entry which is preliminary data.</text>
</comment>
<evidence type="ECO:0000313" key="1">
    <source>
        <dbReference type="EMBL" id="NEE12994.1"/>
    </source>
</evidence>
<sequence>MIGPLIAVTGATGAVGGRVARRLARTGVPVRLLGRDPARLPDLP</sequence>
<name>A0A6G3X5L2_9ACTN</name>
<dbReference type="AlphaFoldDB" id="A0A6G3X5L2"/>
<gene>
    <name evidence="1" type="ORF">G3M58_41895</name>
</gene>